<dbReference type="PANTHER" id="PTHR15970">
    <property type="entry name" value="ELL-ASSOCIATED FACTOR EAF"/>
    <property type="match status" value="1"/>
</dbReference>
<feature type="region of interest" description="Disordered" evidence="8">
    <location>
        <begin position="136"/>
        <end position="325"/>
    </location>
</feature>
<accession>A0ABR3J0B5</accession>
<feature type="domain" description="Transcription elongation factor Eaf N-terminal" evidence="9">
    <location>
        <begin position="16"/>
        <end position="132"/>
    </location>
</feature>
<feature type="compositionally biased region" description="Acidic residues" evidence="8">
    <location>
        <begin position="451"/>
        <end position="468"/>
    </location>
</feature>
<comment type="similarity">
    <text evidence="2">Belongs to the EAF family.</text>
</comment>
<feature type="compositionally biased region" description="Acidic residues" evidence="8">
    <location>
        <begin position="165"/>
        <end position="189"/>
    </location>
</feature>
<proteinExistence type="inferred from homology"/>
<comment type="caution">
    <text evidence="10">The sequence shown here is derived from an EMBL/GenBank/DDBJ whole genome shotgun (WGS) entry which is preliminary data.</text>
</comment>
<feature type="compositionally biased region" description="Low complexity" evidence="8">
    <location>
        <begin position="303"/>
        <end position="325"/>
    </location>
</feature>
<evidence type="ECO:0000256" key="5">
    <source>
        <dbReference type="ARBA" id="ARBA00023159"/>
    </source>
</evidence>
<evidence type="ECO:0000256" key="1">
    <source>
        <dbReference type="ARBA" id="ARBA00004123"/>
    </source>
</evidence>
<evidence type="ECO:0000256" key="7">
    <source>
        <dbReference type="ARBA" id="ARBA00023242"/>
    </source>
</evidence>
<evidence type="ECO:0000256" key="2">
    <source>
        <dbReference type="ARBA" id="ARBA00007798"/>
    </source>
</evidence>
<evidence type="ECO:0000256" key="6">
    <source>
        <dbReference type="ARBA" id="ARBA00023163"/>
    </source>
</evidence>
<sequence>MAAVDNSWMPAMGRHKVNIGSSLGRALKARKGGSAPTTKRSNLPDRDFYSFRYNRKPPSVDTSKPGTIDVNRGKEATKVTVEHPSVQDGETHLFTGTEDTAKEFDCVLIYDEETGTFTLEKLDSYVSLNHVKKVATTSRPRPSASPLPPPPPPVPASSSSKDAVDELEALIEQDLQEGDADGDIDDEFIELLPLSSVAPRQEEEEEEEEGAIVATPPPPPPKPKPKPVPRPSVKVAKPGRSKAEPSAPKATAQPKAKQPAPRPRASQAPPPPPPPITLDVDDEIFEISRPTKSAPAPAPAPPSAKRSQPASAASGGLALPGSTSSIVAPVAPAPVAAPEEDSDEEDWDEVAAVAVSPPQLGILEEINGDNMFGDDVFGGQDDDEDEEMEEIDMNEFEAEMNAEMNADMNDHLDSDDASSMVEATFGEPEPAMGPPKSLNQFAMGALGGNDPGDDEEEEYSSSDDSDDD</sequence>
<evidence type="ECO:0000259" key="9">
    <source>
        <dbReference type="Pfam" id="PF09816"/>
    </source>
</evidence>
<keyword evidence="4" id="KW-0805">Transcription regulation</keyword>
<feature type="region of interest" description="Disordered" evidence="8">
    <location>
        <begin position="365"/>
        <end position="388"/>
    </location>
</feature>
<dbReference type="PANTHER" id="PTHR15970:SF2">
    <property type="entry name" value="ELL-ASSOCIATED FACTOR EAF"/>
    <property type="match status" value="1"/>
</dbReference>
<dbReference type="InterPro" id="IPR019194">
    <property type="entry name" value="Tscrpt_elong_fac_Eaf_N"/>
</dbReference>
<keyword evidence="11" id="KW-1185">Reference proteome</keyword>
<organism evidence="10 11">
    <name type="scientific">Hohenbuehelia grisea</name>
    <dbReference type="NCBI Taxonomy" id="104357"/>
    <lineage>
        <taxon>Eukaryota</taxon>
        <taxon>Fungi</taxon>
        <taxon>Dikarya</taxon>
        <taxon>Basidiomycota</taxon>
        <taxon>Agaricomycotina</taxon>
        <taxon>Agaricomycetes</taxon>
        <taxon>Agaricomycetidae</taxon>
        <taxon>Agaricales</taxon>
        <taxon>Pleurotineae</taxon>
        <taxon>Pleurotaceae</taxon>
        <taxon>Hohenbuehelia</taxon>
    </lineage>
</organism>
<evidence type="ECO:0000313" key="11">
    <source>
        <dbReference type="Proteomes" id="UP001556367"/>
    </source>
</evidence>
<evidence type="ECO:0000256" key="8">
    <source>
        <dbReference type="SAM" id="MobiDB-lite"/>
    </source>
</evidence>
<comment type="subcellular location">
    <subcellularLocation>
        <location evidence="1">Nucleus</location>
    </subcellularLocation>
</comment>
<feature type="compositionally biased region" description="Pro residues" evidence="8">
    <location>
        <begin position="215"/>
        <end position="230"/>
    </location>
</feature>
<evidence type="ECO:0000313" key="10">
    <source>
        <dbReference type="EMBL" id="KAL0949017.1"/>
    </source>
</evidence>
<keyword evidence="7" id="KW-0539">Nucleus</keyword>
<dbReference type="InterPro" id="IPR027093">
    <property type="entry name" value="EAF_fam"/>
</dbReference>
<evidence type="ECO:0000256" key="3">
    <source>
        <dbReference type="ARBA" id="ARBA00022553"/>
    </source>
</evidence>
<reference evidence="11" key="1">
    <citation type="submission" date="2024-06" db="EMBL/GenBank/DDBJ databases">
        <title>Multi-omics analyses provide insights into the biosynthesis of the anticancer antibiotic pleurotin in Hohenbuehelia grisea.</title>
        <authorList>
            <person name="Weaver J.A."/>
            <person name="Alberti F."/>
        </authorList>
    </citation>
    <scope>NUCLEOTIDE SEQUENCE [LARGE SCALE GENOMIC DNA]</scope>
    <source>
        <strain evidence="11">T-177</strain>
    </source>
</reference>
<name>A0ABR3J0B5_9AGAR</name>
<feature type="region of interest" description="Disordered" evidence="8">
    <location>
        <begin position="408"/>
        <end position="468"/>
    </location>
</feature>
<feature type="compositionally biased region" description="Low complexity" evidence="8">
    <location>
        <begin position="245"/>
        <end position="267"/>
    </location>
</feature>
<dbReference type="Pfam" id="PF09816">
    <property type="entry name" value="EAF"/>
    <property type="match status" value="1"/>
</dbReference>
<feature type="compositionally biased region" description="Pro residues" evidence="8">
    <location>
        <begin position="143"/>
        <end position="155"/>
    </location>
</feature>
<evidence type="ECO:0000256" key="4">
    <source>
        <dbReference type="ARBA" id="ARBA00023015"/>
    </source>
</evidence>
<keyword evidence="6" id="KW-0804">Transcription</keyword>
<gene>
    <name evidence="10" type="ORF">HGRIS_009112</name>
</gene>
<dbReference type="Proteomes" id="UP001556367">
    <property type="component" value="Unassembled WGS sequence"/>
</dbReference>
<keyword evidence="3" id="KW-0597">Phosphoprotein</keyword>
<dbReference type="EMBL" id="JASNQZ010000012">
    <property type="protein sequence ID" value="KAL0949017.1"/>
    <property type="molecule type" value="Genomic_DNA"/>
</dbReference>
<protein>
    <recommendedName>
        <fullName evidence="9">Transcription elongation factor Eaf N-terminal domain-containing protein</fullName>
    </recommendedName>
</protein>
<keyword evidence="5" id="KW-0010">Activator</keyword>